<dbReference type="Proteomes" id="UP000297595">
    <property type="component" value="Unassembled WGS sequence"/>
</dbReference>
<comment type="caution">
    <text evidence="1">The sequence shown here is derived from an EMBL/GenBank/DDBJ whole genome shotgun (WGS) entry which is preliminary data.</text>
</comment>
<evidence type="ECO:0000313" key="2">
    <source>
        <dbReference type="Proteomes" id="UP000297595"/>
    </source>
</evidence>
<dbReference type="AlphaFoldDB" id="A0A7C8KIF0"/>
<name>A0A7C8KIF0_ORBOL</name>
<accession>A0A7C8KIF0</accession>
<organism evidence="1 2">
    <name type="scientific">Orbilia oligospora</name>
    <name type="common">Nematode-trapping fungus</name>
    <name type="synonym">Arthrobotrys oligospora</name>
    <dbReference type="NCBI Taxonomy" id="2813651"/>
    <lineage>
        <taxon>Eukaryota</taxon>
        <taxon>Fungi</taxon>
        <taxon>Dikarya</taxon>
        <taxon>Ascomycota</taxon>
        <taxon>Pezizomycotina</taxon>
        <taxon>Orbiliomycetes</taxon>
        <taxon>Orbiliales</taxon>
        <taxon>Orbiliaceae</taxon>
        <taxon>Orbilia</taxon>
    </lineage>
</organism>
<gene>
    <name evidence="1" type="ORF">EYR41_004592</name>
</gene>
<proteinExistence type="predicted"/>
<reference evidence="1 2" key="1">
    <citation type="submission" date="2019-03" db="EMBL/GenBank/DDBJ databases">
        <title>Nematode-trapping fungi genome.</title>
        <authorList>
            <person name="Vidal-Diez De Ulzurrun G."/>
        </authorList>
    </citation>
    <scope>NUCLEOTIDE SEQUENCE [LARGE SCALE GENOMIC DNA]</scope>
    <source>
        <strain evidence="1 2">TWF154</strain>
    </source>
</reference>
<dbReference type="EMBL" id="SOZJ01000002">
    <property type="protein sequence ID" value="TGJ72717.1"/>
    <property type="molecule type" value="Genomic_DNA"/>
</dbReference>
<protein>
    <submittedName>
        <fullName evidence="1">Uncharacterized protein</fullName>
    </submittedName>
</protein>
<sequence>MGSLLQLSREARNGQLINEFRVGGAQWNELHIPEILRSFQQGTDKTESRIRKIFRCCLLILPYILKSSHIVSRVALERWNHGVLGHGRLAYSAWFNV</sequence>
<evidence type="ECO:0000313" key="1">
    <source>
        <dbReference type="EMBL" id="TGJ72717.1"/>
    </source>
</evidence>